<dbReference type="GO" id="GO:0048046">
    <property type="term" value="C:apoplast"/>
    <property type="evidence" value="ECO:0007669"/>
    <property type="project" value="UniProtKB-SubCell"/>
</dbReference>
<evidence type="ECO:0000256" key="6">
    <source>
        <dbReference type="SAM" id="MobiDB-lite"/>
    </source>
</evidence>
<keyword evidence="4" id="KW-0732">Signal</keyword>
<feature type="compositionally biased region" description="Polar residues" evidence="6">
    <location>
        <begin position="7"/>
        <end position="16"/>
    </location>
</feature>
<dbReference type="InterPro" id="IPR006766">
    <property type="entry name" value="EXORDIUM-like"/>
</dbReference>
<dbReference type="OrthoDB" id="2016249at2759"/>
<gene>
    <name evidence="7" type="ORF">HHK36_022414</name>
</gene>
<dbReference type="AlphaFoldDB" id="A0A835D628"/>
<comment type="similarity">
    <text evidence="5">Belongs to the EXORDIUM family.</text>
</comment>
<dbReference type="Proteomes" id="UP000655225">
    <property type="component" value="Unassembled WGS sequence"/>
</dbReference>
<dbReference type="Pfam" id="PF04674">
    <property type="entry name" value="Phi_1"/>
    <property type="match status" value="1"/>
</dbReference>
<accession>A0A835D628</accession>
<keyword evidence="2" id="KW-0052">Apoplast</keyword>
<evidence type="ECO:0000313" key="8">
    <source>
        <dbReference type="Proteomes" id="UP000655225"/>
    </source>
</evidence>
<reference evidence="7 8" key="1">
    <citation type="submission" date="2020-04" db="EMBL/GenBank/DDBJ databases">
        <title>Plant Genome Project.</title>
        <authorList>
            <person name="Zhang R.-G."/>
        </authorList>
    </citation>
    <scope>NUCLEOTIDE SEQUENCE [LARGE SCALE GENOMIC DNA]</scope>
    <source>
        <strain evidence="7">YNK0</strain>
        <tissue evidence="7">Leaf</tissue>
    </source>
</reference>
<protein>
    <submittedName>
        <fullName evidence="7">Uncharacterized protein</fullName>
    </submittedName>
</protein>
<sequence length="100" mass="11134">MLANVIQLPSSGQTHLANKDPQISEGPSASPSVSEWWRIVSLYTDQTGANLSRLIFVAGEYADICYSHGAHLTHKNGIYSILTSSNVKVQYFYWAVCKYH</sequence>
<evidence type="ECO:0000256" key="3">
    <source>
        <dbReference type="ARBA" id="ARBA00022525"/>
    </source>
</evidence>
<name>A0A835D628_TETSI</name>
<evidence type="ECO:0000256" key="5">
    <source>
        <dbReference type="ARBA" id="ARBA00023591"/>
    </source>
</evidence>
<feature type="region of interest" description="Disordered" evidence="6">
    <location>
        <begin position="1"/>
        <end position="31"/>
    </location>
</feature>
<comment type="caution">
    <text evidence="7">The sequence shown here is derived from an EMBL/GenBank/DDBJ whole genome shotgun (WGS) entry which is preliminary data.</text>
</comment>
<evidence type="ECO:0000313" key="7">
    <source>
        <dbReference type="EMBL" id="KAF8392073.1"/>
    </source>
</evidence>
<evidence type="ECO:0000256" key="1">
    <source>
        <dbReference type="ARBA" id="ARBA00004271"/>
    </source>
</evidence>
<dbReference type="EMBL" id="JABCRI010000016">
    <property type="protein sequence ID" value="KAF8392073.1"/>
    <property type="molecule type" value="Genomic_DNA"/>
</dbReference>
<comment type="subcellular location">
    <subcellularLocation>
        <location evidence="1">Secreted</location>
        <location evidence="1">Extracellular space</location>
        <location evidence="1">Apoplast</location>
    </subcellularLocation>
</comment>
<keyword evidence="8" id="KW-1185">Reference proteome</keyword>
<proteinExistence type="inferred from homology"/>
<organism evidence="7 8">
    <name type="scientific">Tetracentron sinense</name>
    <name type="common">Spur-leaf</name>
    <dbReference type="NCBI Taxonomy" id="13715"/>
    <lineage>
        <taxon>Eukaryota</taxon>
        <taxon>Viridiplantae</taxon>
        <taxon>Streptophyta</taxon>
        <taxon>Embryophyta</taxon>
        <taxon>Tracheophyta</taxon>
        <taxon>Spermatophyta</taxon>
        <taxon>Magnoliopsida</taxon>
        <taxon>Trochodendrales</taxon>
        <taxon>Trochodendraceae</taxon>
        <taxon>Tetracentron</taxon>
    </lineage>
</organism>
<evidence type="ECO:0000256" key="2">
    <source>
        <dbReference type="ARBA" id="ARBA00022523"/>
    </source>
</evidence>
<keyword evidence="3" id="KW-0964">Secreted</keyword>
<evidence type="ECO:0000256" key="4">
    <source>
        <dbReference type="ARBA" id="ARBA00022729"/>
    </source>
</evidence>